<accession>A0A7W8E880</accession>
<dbReference type="Proteomes" id="UP000540989">
    <property type="component" value="Unassembled WGS sequence"/>
</dbReference>
<reference evidence="2 3" key="1">
    <citation type="submission" date="2020-08" db="EMBL/GenBank/DDBJ databases">
        <title>Genomic Encyclopedia of Type Strains, Phase IV (KMG-V): Genome sequencing to study the core and pangenomes of soil and plant-associated prokaryotes.</title>
        <authorList>
            <person name="Whitman W."/>
        </authorList>
    </citation>
    <scope>NUCLEOTIDE SEQUENCE [LARGE SCALE GENOMIC DNA]</scope>
    <source>
        <strain evidence="2 3">M8UP14</strain>
    </source>
</reference>
<keyword evidence="2" id="KW-0808">Transferase</keyword>
<dbReference type="AlphaFoldDB" id="A0A7W8E880"/>
<evidence type="ECO:0000313" key="2">
    <source>
        <dbReference type="EMBL" id="MBB5061010.1"/>
    </source>
</evidence>
<dbReference type="CDD" id="cd04301">
    <property type="entry name" value="NAT_SF"/>
    <property type="match status" value="1"/>
</dbReference>
<gene>
    <name evidence="2" type="ORF">HDF16_005746</name>
</gene>
<dbReference type="Gene3D" id="3.40.630.30">
    <property type="match status" value="1"/>
</dbReference>
<evidence type="ECO:0000313" key="3">
    <source>
        <dbReference type="Proteomes" id="UP000540989"/>
    </source>
</evidence>
<sequence length="189" mass="20487">MSSGFPVSAPIIVEDPAVLQQVGRLRILAWEADGELPSFAPRAEVWIDEHDSHAVNWVILCDGLPIAAARLCVHKRISELPDIASLIGYEDSLVPPVAAFTRLVVSPAFRGRGLSKELDGMRLAAAQEEGCRSAVVVTHVPARMRQLRAAGFRNLGESHHRTVTFAPSCVFSRDIGGVEMVPEGGDTWL</sequence>
<dbReference type="SUPFAM" id="SSF55729">
    <property type="entry name" value="Acyl-CoA N-acyltransferases (Nat)"/>
    <property type="match status" value="1"/>
</dbReference>
<evidence type="ECO:0000259" key="1">
    <source>
        <dbReference type="PROSITE" id="PS51186"/>
    </source>
</evidence>
<feature type="domain" description="N-acetyltransferase" evidence="1">
    <location>
        <begin position="11"/>
        <end position="176"/>
    </location>
</feature>
<dbReference type="Pfam" id="PF00583">
    <property type="entry name" value="Acetyltransf_1"/>
    <property type="match status" value="1"/>
</dbReference>
<proteinExistence type="predicted"/>
<keyword evidence="3" id="KW-1185">Reference proteome</keyword>
<dbReference type="EMBL" id="JACHIP010000025">
    <property type="protein sequence ID" value="MBB5061010.1"/>
    <property type="molecule type" value="Genomic_DNA"/>
</dbReference>
<dbReference type="InterPro" id="IPR000182">
    <property type="entry name" value="GNAT_dom"/>
</dbReference>
<protein>
    <submittedName>
        <fullName evidence="2">GNAT superfamily N-acetyltransferase</fullName>
    </submittedName>
</protein>
<dbReference type="InterPro" id="IPR016181">
    <property type="entry name" value="Acyl_CoA_acyltransferase"/>
</dbReference>
<name>A0A7W8E880_9BACT</name>
<organism evidence="2 3">
    <name type="scientific">Granulicella aggregans</name>
    <dbReference type="NCBI Taxonomy" id="474949"/>
    <lineage>
        <taxon>Bacteria</taxon>
        <taxon>Pseudomonadati</taxon>
        <taxon>Acidobacteriota</taxon>
        <taxon>Terriglobia</taxon>
        <taxon>Terriglobales</taxon>
        <taxon>Acidobacteriaceae</taxon>
        <taxon>Granulicella</taxon>
    </lineage>
</organism>
<dbReference type="PROSITE" id="PS51186">
    <property type="entry name" value="GNAT"/>
    <property type="match status" value="1"/>
</dbReference>
<comment type="caution">
    <text evidence="2">The sequence shown here is derived from an EMBL/GenBank/DDBJ whole genome shotgun (WGS) entry which is preliminary data.</text>
</comment>
<dbReference type="GO" id="GO:0016747">
    <property type="term" value="F:acyltransferase activity, transferring groups other than amino-acyl groups"/>
    <property type="evidence" value="ECO:0007669"/>
    <property type="project" value="InterPro"/>
</dbReference>